<name>A0AAD0RYC8_9GAMM</name>
<evidence type="ECO:0000313" key="6">
    <source>
        <dbReference type="Proteomes" id="UP000264605"/>
    </source>
</evidence>
<evidence type="ECO:0000313" key="4">
    <source>
        <dbReference type="EMBL" id="SFT44800.1"/>
    </source>
</evidence>
<dbReference type="Proteomes" id="UP000264605">
    <property type="component" value="Chromosome"/>
</dbReference>
<dbReference type="Pfam" id="PF09842">
    <property type="entry name" value="DUF2069"/>
    <property type="match status" value="1"/>
</dbReference>
<dbReference type="EMBL" id="CP032090">
    <property type="protein sequence ID" value="AXV64850.1"/>
    <property type="molecule type" value="Genomic_DNA"/>
</dbReference>
<dbReference type="EMBL" id="FPAZ01000003">
    <property type="protein sequence ID" value="SFT44800.1"/>
    <property type="molecule type" value="Genomic_DNA"/>
</dbReference>
<reference evidence="4 5" key="1">
    <citation type="submission" date="2016-10" db="EMBL/GenBank/DDBJ databases">
        <authorList>
            <person name="Varghese N."/>
            <person name="Submissions S."/>
        </authorList>
    </citation>
    <scope>NUCLEOTIDE SEQUENCE [LARGE SCALE GENOMIC DNA]</scope>
    <source>
        <strain evidence="4 5">CGMCC 1.8499</strain>
    </source>
</reference>
<feature type="transmembrane region" description="Helical" evidence="2">
    <location>
        <begin position="76"/>
        <end position="96"/>
    </location>
</feature>
<evidence type="ECO:0000313" key="3">
    <source>
        <dbReference type="EMBL" id="AXV64850.1"/>
    </source>
</evidence>
<accession>A0AAD0RYC8</accession>
<keyword evidence="2" id="KW-0472">Membrane</keyword>
<feature type="transmembrane region" description="Helical" evidence="2">
    <location>
        <begin position="49"/>
        <end position="69"/>
    </location>
</feature>
<feature type="transmembrane region" description="Helical" evidence="2">
    <location>
        <begin position="102"/>
        <end position="122"/>
    </location>
</feature>
<evidence type="ECO:0000256" key="2">
    <source>
        <dbReference type="SAM" id="Phobius"/>
    </source>
</evidence>
<feature type="transmembrane region" description="Helical" evidence="2">
    <location>
        <begin position="23"/>
        <end position="43"/>
    </location>
</feature>
<dbReference type="KEGG" id="pdj:D0907_05895"/>
<dbReference type="InterPro" id="IPR018643">
    <property type="entry name" value="DUF2069_membrane"/>
</dbReference>
<dbReference type="Proteomes" id="UP000183805">
    <property type="component" value="Unassembled WGS sequence"/>
</dbReference>
<keyword evidence="2" id="KW-0812">Transmembrane</keyword>
<organism evidence="3 6">
    <name type="scientific">Pseudoalteromonas lipolytica</name>
    <dbReference type="NCBI Taxonomy" id="570156"/>
    <lineage>
        <taxon>Bacteria</taxon>
        <taxon>Pseudomonadati</taxon>
        <taxon>Pseudomonadota</taxon>
        <taxon>Gammaproteobacteria</taxon>
        <taxon>Alteromonadales</taxon>
        <taxon>Pseudoalteromonadaceae</taxon>
        <taxon>Pseudoalteromonas</taxon>
    </lineage>
</organism>
<dbReference type="RefSeq" id="WP_074988599.1">
    <property type="nucleotide sequence ID" value="NZ_CP032090.1"/>
</dbReference>
<keyword evidence="5" id="KW-1185">Reference proteome</keyword>
<dbReference type="GeneID" id="99504982"/>
<feature type="coiled-coil region" evidence="1">
    <location>
        <begin position="126"/>
        <end position="153"/>
    </location>
</feature>
<reference evidence="3 6" key="2">
    <citation type="submission" date="2018-08" db="EMBL/GenBank/DDBJ databases">
        <title>Draft genome sequence of Pseudoalteromonas donghaensis HJ51.</title>
        <authorList>
            <person name="Oh J."/>
            <person name="Roh D."/>
        </authorList>
    </citation>
    <scope>NUCLEOTIDE SEQUENCE [LARGE SCALE GENOMIC DNA]</scope>
    <source>
        <strain evidence="3 6">HJ51</strain>
    </source>
</reference>
<dbReference type="AlphaFoldDB" id="A0AAD0RYC8"/>
<gene>
    <name evidence="3" type="ORF">D0907_05895</name>
    <name evidence="4" type="ORF">SAMN04487854_10343</name>
</gene>
<evidence type="ECO:0000256" key="1">
    <source>
        <dbReference type="SAM" id="Coils"/>
    </source>
</evidence>
<protein>
    <submittedName>
        <fullName evidence="3">DUF2069 domain-containing protein</fullName>
    </submittedName>
    <submittedName>
        <fullName evidence="4">Uncharacterized membrane protein</fullName>
    </submittedName>
</protein>
<evidence type="ECO:0000313" key="5">
    <source>
        <dbReference type="Proteomes" id="UP000183805"/>
    </source>
</evidence>
<keyword evidence="2" id="KW-1133">Transmembrane helix</keyword>
<keyword evidence="1" id="KW-0175">Coiled coil</keyword>
<sequence>MSSESELNHPVAKKPITKRFQRFALIGYIGLLILMPIWLFLIAPREGHSNAFIFVVYIAPLLLPLKGIIQDKPYTYAWANFIVMFYFIHGFTLLWVAQDQLIWVLLELTFASLMFIGCTYYARHRGQELGLKIRKLKEELAEEKAAHESESKK</sequence>
<proteinExistence type="predicted"/>